<accession>A0A086TIX3</accession>
<evidence type="ECO:0000256" key="1">
    <source>
        <dbReference type="SAM" id="SignalP"/>
    </source>
</evidence>
<proteinExistence type="predicted"/>
<sequence length="119" mass="12737">MHKVLFLLLALCASVALAASPFFADIRNNDGSKVFRFKVYGDNNRGCWCVKNTQTGSITGVNGGNIKLFSTSDCTGNYQTLGSNSKASNTQWVNSFSMGASGVSSSDPQGYCPNWYTIG</sequence>
<protein>
    <submittedName>
        <fullName evidence="2">Uncharacterized protein</fullName>
    </submittedName>
</protein>
<name>A0A086TIX3_9FUNG</name>
<evidence type="ECO:0000313" key="3">
    <source>
        <dbReference type="Proteomes" id="UP000243308"/>
    </source>
</evidence>
<dbReference type="EMBL" id="KN042435">
    <property type="protein sequence ID" value="KFH61900.1"/>
    <property type="molecule type" value="Genomic_DNA"/>
</dbReference>
<gene>
    <name evidence="2" type="ORF">MVEG_12234</name>
</gene>
<organism evidence="2 3">
    <name type="scientific">Podila verticillata NRRL 6337</name>
    <dbReference type="NCBI Taxonomy" id="1069443"/>
    <lineage>
        <taxon>Eukaryota</taxon>
        <taxon>Fungi</taxon>
        <taxon>Fungi incertae sedis</taxon>
        <taxon>Mucoromycota</taxon>
        <taxon>Mortierellomycotina</taxon>
        <taxon>Mortierellomycetes</taxon>
        <taxon>Mortierellales</taxon>
        <taxon>Mortierellaceae</taxon>
        <taxon>Podila</taxon>
    </lineage>
</organism>
<evidence type="ECO:0000313" key="2">
    <source>
        <dbReference type="EMBL" id="KFH61900.1"/>
    </source>
</evidence>
<dbReference type="AlphaFoldDB" id="A0A086TIX3"/>
<feature type="chain" id="PRO_5001815767" evidence="1">
    <location>
        <begin position="19"/>
        <end position="119"/>
    </location>
</feature>
<feature type="signal peptide" evidence="1">
    <location>
        <begin position="1"/>
        <end position="18"/>
    </location>
</feature>
<dbReference type="OrthoDB" id="2376661at2759"/>
<keyword evidence="1" id="KW-0732">Signal</keyword>
<dbReference type="Proteomes" id="UP000243308">
    <property type="component" value="Unassembled WGS sequence"/>
</dbReference>
<keyword evidence="3" id="KW-1185">Reference proteome</keyword>
<reference evidence="2 3" key="1">
    <citation type="submission" date="2011-02" db="EMBL/GenBank/DDBJ databases">
        <title>The Genome Sequence of Mortierella verticillata NRRL 6337.</title>
        <authorList>
            <consortium name="The Broad Institute Genome Sequencing Platform"/>
            <person name="Russ C."/>
            <person name="Cuomo C."/>
            <person name="Burger G."/>
            <person name="Gray M.W."/>
            <person name="Holland P.W.H."/>
            <person name="King N."/>
            <person name="Lang F.B.F."/>
            <person name="Roger A.J."/>
            <person name="Ruiz-Trillo I."/>
            <person name="Young S.K."/>
            <person name="Zeng Q."/>
            <person name="Gargeya S."/>
            <person name="Alvarado L."/>
            <person name="Berlin A."/>
            <person name="Chapman S.B."/>
            <person name="Chen Z."/>
            <person name="Freedman E."/>
            <person name="Gellesch M."/>
            <person name="Goldberg J."/>
            <person name="Griggs A."/>
            <person name="Gujja S."/>
            <person name="Heilman E."/>
            <person name="Heiman D."/>
            <person name="Howarth C."/>
            <person name="Mehta T."/>
            <person name="Neiman D."/>
            <person name="Pearson M."/>
            <person name="Roberts A."/>
            <person name="Saif S."/>
            <person name="Shea T."/>
            <person name="Shenoy N."/>
            <person name="Sisk P."/>
            <person name="Stolte C."/>
            <person name="Sykes S."/>
            <person name="White J."/>
            <person name="Yandava C."/>
            <person name="Haas B."/>
            <person name="Nusbaum C."/>
            <person name="Birren B."/>
        </authorList>
    </citation>
    <scope>NUCLEOTIDE SEQUENCE [LARGE SCALE GENOMIC DNA]</scope>
    <source>
        <strain evidence="2 3">NRRL 6337</strain>
    </source>
</reference>